<dbReference type="EMBL" id="PGCJ01001352">
    <property type="protein sequence ID" value="PLW06097.1"/>
    <property type="molecule type" value="Genomic_DNA"/>
</dbReference>
<dbReference type="AlphaFoldDB" id="A0A2N5UKI0"/>
<gene>
    <name evidence="4" type="ORF">PCANC_14890</name>
    <name evidence="3" type="ORF">PCANC_25576</name>
</gene>
<feature type="chain" id="PRO_5015083886" description="Thioredoxin domain-containing protein" evidence="2">
    <location>
        <begin position="36"/>
        <end position="381"/>
    </location>
</feature>
<name>A0A2N5UKI0_9BASI</name>
<feature type="compositionally biased region" description="Low complexity" evidence="1">
    <location>
        <begin position="369"/>
        <end position="381"/>
    </location>
</feature>
<comment type="caution">
    <text evidence="4">The sequence shown here is derived from an EMBL/GenBank/DDBJ whole genome shotgun (WGS) entry which is preliminary data.</text>
</comment>
<protein>
    <recommendedName>
        <fullName evidence="6">Thioredoxin domain-containing protein</fullName>
    </recommendedName>
</protein>
<dbReference type="EMBL" id="PGCJ01000210">
    <property type="protein sequence ID" value="PLW38272.1"/>
    <property type="molecule type" value="Genomic_DNA"/>
</dbReference>
<accession>A0A2N5UKI0</accession>
<keyword evidence="5" id="KW-1185">Reference proteome</keyword>
<sequence>MRMAMRSSIRATRWSMSVHLLIGLLFVCLHHHVHAHQNQQIIVDFDQQDQHPIPTTRTTSDIPATVPTGLPAQLIKKVTGWNNTLVAKLLGQISPRPPHPFVVPITDENLENVIESEIDSIHPGWGSDEDTVWVISVVATDRSSILFDEQFDKLASNSSLAIHPVPPKQREDEPEVVQKDASDPYLFKPQLRFARIDYMGSTDFILTRWLIFKCPVLVVITKRGKEIRFFKTGAVPPTAEHLGSFLREERYLLKPVWNSTFSQGNSGQWVVILMGKGFQGFHMLTDRVPGWLLMIVTSMLGTSLMQWLHKSTPKSKSIRTTNTSSTEGSSKQSLSHPSSDPVASRELKKELADASVQLAQLTAQKRGASSKTQSTTTQRRK</sequence>
<dbReference type="Proteomes" id="UP000235388">
    <property type="component" value="Unassembled WGS sequence"/>
</dbReference>
<proteinExistence type="predicted"/>
<feature type="signal peptide" evidence="2">
    <location>
        <begin position="1"/>
        <end position="35"/>
    </location>
</feature>
<evidence type="ECO:0000313" key="5">
    <source>
        <dbReference type="Proteomes" id="UP000235388"/>
    </source>
</evidence>
<evidence type="ECO:0000256" key="1">
    <source>
        <dbReference type="SAM" id="MobiDB-lite"/>
    </source>
</evidence>
<feature type="compositionally biased region" description="Basic and acidic residues" evidence="1">
    <location>
        <begin position="343"/>
        <end position="352"/>
    </location>
</feature>
<dbReference type="OrthoDB" id="2502001at2759"/>
<evidence type="ECO:0000313" key="3">
    <source>
        <dbReference type="EMBL" id="PLW06097.1"/>
    </source>
</evidence>
<reference evidence="4 5" key="1">
    <citation type="submission" date="2017-11" db="EMBL/GenBank/DDBJ databases">
        <title>De novo assembly and phasing of dikaryotic genomes from two isolates of Puccinia coronata f. sp. avenae, the causal agent of oat crown rust.</title>
        <authorList>
            <person name="Miller M.E."/>
            <person name="Zhang Y."/>
            <person name="Omidvar V."/>
            <person name="Sperschneider J."/>
            <person name="Schwessinger B."/>
            <person name="Raley C."/>
            <person name="Palmer J.M."/>
            <person name="Garnica D."/>
            <person name="Upadhyaya N."/>
            <person name="Rathjen J."/>
            <person name="Taylor J.M."/>
            <person name="Park R.F."/>
            <person name="Dodds P.N."/>
            <person name="Hirsch C.D."/>
            <person name="Kianian S.F."/>
            <person name="Figueroa M."/>
        </authorList>
    </citation>
    <scope>NUCLEOTIDE SEQUENCE [LARGE SCALE GENOMIC DNA]</scope>
    <source>
        <strain evidence="4">12NC29</strain>
    </source>
</reference>
<evidence type="ECO:0000256" key="2">
    <source>
        <dbReference type="SAM" id="SignalP"/>
    </source>
</evidence>
<feature type="region of interest" description="Disordered" evidence="1">
    <location>
        <begin position="315"/>
        <end position="381"/>
    </location>
</feature>
<evidence type="ECO:0008006" key="6">
    <source>
        <dbReference type="Google" id="ProtNLM"/>
    </source>
</evidence>
<evidence type="ECO:0000313" key="4">
    <source>
        <dbReference type="EMBL" id="PLW38272.1"/>
    </source>
</evidence>
<keyword evidence="2" id="KW-0732">Signal</keyword>
<organism evidence="4 5">
    <name type="scientific">Puccinia coronata f. sp. avenae</name>
    <dbReference type="NCBI Taxonomy" id="200324"/>
    <lineage>
        <taxon>Eukaryota</taxon>
        <taxon>Fungi</taxon>
        <taxon>Dikarya</taxon>
        <taxon>Basidiomycota</taxon>
        <taxon>Pucciniomycotina</taxon>
        <taxon>Pucciniomycetes</taxon>
        <taxon>Pucciniales</taxon>
        <taxon>Pucciniaceae</taxon>
        <taxon>Puccinia</taxon>
    </lineage>
</organism>
<feature type="compositionally biased region" description="Polar residues" evidence="1">
    <location>
        <begin position="318"/>
        <end position="338"/>
    </location>
</feature>